<accession>A0A1X2HE54</accession>
<protein>
    <submittedName>
        <fullName evidence="2">Uncharacterized protein</fullName>
    </submittedName>
</protein>
<feature type="compositionally biased region" description="Low complexity" evidence="1">
    <location>
        <begin position="38"/>
        <end position="55"/>
    </location>
</feature>
<feature type="compositionally biased region" description="Polar residues" evidence="1">
    <location>
        <begin position="168"/>
        <end position="186"/>
    </location>
</feature>
<feature type="region of interest" description="Disordered" evidence="1">
    <location>
        <begin position="250"/>
        <end position="272"/>
    </location>
</feature>
<keyword evidence="3" id="KW-1185">Reference proteome</keyword>
<organism evidence="2 3">
    <name type="scientific">Syncephalastrum racemosum</name>
    <name type="common">Filamentous fungus</name>
    <dbReference type="NCBI Taxonomy" id="13706"/>
    <lineage>
        <taxon>Eukaryota</taxon>
        <taxon>Fungi</taxon>
        <taxon>Fungi incertae sedis</taxon>
        <taxon>Mucoromycota</taxon>
        <taxon>Mucoromycotina</taxon>
        <taxon>Mucoromycetes</taxon>
        <taxon>Mucorales</taxon>
        <taxon>Syncephalastraceae</taxon>
        <taxon>Syncephalastrum</taxon>
    </lineage>
</organism>
<proteinExistence type="predicted"/>
<dbReference type="InParanoid" id="A0A1X2HE54"/>
<comment type="caution">
    <text evidence="2">The sequence shown here is derived from an EMBL/GenBank/DDBJ whole genome shotgun (WGS) entry which is preliminary data.</text>
</comment>
<gene>
    <name evidence="2" type="ORF">BCR43DRAFT_489403</name>
</gene>
<sequence length="377" mass="43129">MPNPRLESLTDGEYDEYFYKHMNDLQQQAESFQSLLAQQHYSTRQQQQHEQPYHYYPHRHNYQQHEEQKNRASTQVYLCNDPSCQYYPSQTTRYPSQRPPATDSWKIATRRRRDPVPPFVLNKDGPLEDKEQDEDDESMDEMEVLAAQNAERNVLGLYDDQAPPPEGSTKTASTSQPPSEQPSYTATPEHMTAAAEAPAPRPANERQPPQTQTSSSAVSSSGMPPKGLPKEDGKKRRRWLFSRLFQKSSTAPKATYTQTPPNLSPSQSTNSTASIGRLDRVFVFRHPQQSEDNVWVSFDYANQERLSLYNSQVGRMPYGDQGCELFDSHIQQGQLPILVLPSRNQAFYPTDWTGDTIVQLEVACFPNSSDLRFVCRQ</sequence>
<reference evidence="2 3" key="1">
    <citation type="submission" date="2016-07" db="EMBL/GenBank/DDBJ databases">
        <title>Pervasive Adenine N6-methylation of Active Genes in Fungi.</title>
        <authorList>
            <consortium name="DOE Joint Genome Institute"/>
            <person name="Mondo S.J."/>
            <person name="Dannebaum R.O."/>
            <person name="Kuo R.C."/>
            <person name="Labutti K."/>
            <person name="Haridas S."/>
            <person name="Kuo A."/>
            <person name="Salamov A."/>
            <person name="Ahrendt S.R."/>
            <person name="Lipzen A."/>
            <person name="Sullivan W."/>
            <person name="Andreopoulos W.B."/>
            <person name="Clum A."/>
            <person name="Lindquist E."/>
            <person name="Daum C."/>
            <person name="Ramamoorthy G.K."/>
            <person name="Gryganskyi A."/>
            <person name="Culley D."/>
            <person name="Magnuson J.K."/>
            <person name="James T.Y."/>
            <person name="O'Malley M.A."/>
            <person name="Stajich J.E."/>
            <person name="Spatafora J.W."/>
            <person name="Visel A."/>
            <person name="Grigoriev I.V."/>
        </authorList>
    </citation>
    <scope>NUCLEOTIDE SEQUENCE [LARGE SCALE GENOMIC DNA]</scope>
    <source>
        <strain evidence="2 3">NRRL 2496</strain>
    </source>
</reference>
<dbReference type="OrthoDB" id="2280317at2759"/>
<feature type="region of interest" description="Disordered" evidence="1">
    <location>
        <begin position="36"/>
        <end position="55"/>
    </location>
</feature>
<evidence type="ECO:0000256" key="1">
    <source>
        <dbReference type="SAM" id="MobiDB-lite"/>
    </source>
</evidence>
<feature type="compositionally biased region" description="Low complexity" evidence="1">
    <location>
        <begin position="205"/>
        <end position="221"/>
    </location>
</feature>
<feature type="region of interest" description="Disordered" evidence="1">
    <location>
        <begin position="90"/>
        <end position="236"/>
    </location>
</feature>
<evidence type="ECO:0000313" key="3">
    <source>
        <dbReference type="Proteomes" id="UP000242180"/>
    </source>
</evidence>
<dbReference type="Proteomes" id="UP000242180">
    <property type="component" value="Unassembled WGS sequence"/>
</dbReference>
<dbReference type="OMA" id="WKIATRR"/>
<dbReference type="AlphaFoldDB" id="A0A1X2HE54"/>
<dbReference type="EMBL" id="MCGN01000004">
    <property type="protein sequence ID" value="ORY97201.1"/>
    <property type="molecule type" value="Genomic_DNA"/>
</dbReference>
<name>A0A1X2HE54_SYNRA</name>
<feature type="compositionally biased region" description="Acidic residues" evidence="1">
    <location>
        <begin position="130"/>
        <end position="143"/>
    </location>
</feature>
<evidence type="ECO:0000313" key="2">
    <source>
        <dbReference type="EMBL" id="ORY97201.1"/>
    </source>
</evidence>